<dbReference type="STRING" id="633440.SAMN05421869_13524"/>
<sequence>MVRMRIGELSRRTGVDEQLLRYYEKQGLLAPERSPNGYREYAETDVGTVLKIRTLLAAGLSTATIAQVSSCLREDVLPAPACSGVVERLRGERDRLDRAIEELQDARTALDDVIRRGHDAGPGGRPGEQPQWGTAEGGPTLNLRRSA</sequence>
<dbReference type="EMBL" id="FNDJ01000035">
    <property type="protein sequence ID" value="SDM04998.1"/>
    <property type="molecule type" value="Genomic_DNA"/>
</dbReference>
<reference evidence="4 5" key="1">
    <citation type="submission" date="2016-10" db="EMBL/GenBank/DDBJ databases">
        <authorList>
            <person name="de Groot N.N."/>
        </authorList>
    </citation>
    <scope>NUCLEOTIDE SEQUENCE [LARGE SCALE GENOMIC DNA]</scope>
    <source>
        <strain evidence="4 5">CGMCC 4.6533</strain>
    </source>
</reference>
<proteinExistence type="predicted"/>
<dbReference type="PANTHER" id="PTHR30204:SF97">
    <property type="entry name" value="MERR FAMILY REGULATORY PROTEIN"/>
    <property type="match status" value="1"/>
</dbReference>
<keyword evidence="1 4" id="KW-0238">DNA-binding</keyword>
<dbReference type="GO" id="GO:0003677">
    <property type="term" value="F:DNA binding"/>
    <property type="evidence" value="ECO:0007669"/>
    <property type="project" value="UniProtKB-KW"/>
</dbReference>
<feature type="region of interest" description="Disordered" evidence="2">
    <location>
        <begin position="115"/>
        <end position="147"/>
    </location>
</feature>
<dbReference type="CDD" id="cd01282">
    <property type="entry name" value="HTH_MerR-like_sg3"/>
    <property type="match status" value="1"/>
</dbReference>
<evidence type="ECO:0000256" key="1">
    <source>
        <dbReference type="ARBA" id="ARBA00023125"/>
    </source>
</evidence>
<dbReference type="Gene3D" id="1.10.1660.10">
    <property type="match status" value="1"/>
</dbReference>
<dbReference type="PROSITE" id="PS50937">
    <property type="entry name" value="HTH_MERR_2"/>
    <property type="match status" value="1"/>
</dbReference>
<dbReference type="Pfam" id="PF13411">
    <property type="entry name" value="MerR_1"/>
    <property type="match status" value="1"/>
</dbReference>
<feature type="domain" description="HTH merR-type" evidence="3">
    <location>
        <begin position="3"/>
        <end position="71"/>
    </location>
</feature>
<protein>
    <submittedName>
        <fullName evidence="4">DNA-binding transcriptional regulator, MerR family</fullName>
    </submittedName>
</protein>
<accession>A0A1G9Q1S9</accession>
<dbReference type="SUPFAM" id="SSF46955">
    <property type="entry name" value="Putative DNA-binding domain"/>
    <property type="match status" value="1"/>
</dbReference>
<dbReference type="Proteomes" id="UP000199202">
    <property type="component" value="Unassembled WGS sequence"/>
</dbReference>
<keyword evidence="5" id="KW-1185">Reference proteome</keyword>
<name>A0A1G9Q1S9_9ACTN</name>
<dbReference type="PANTHER" id="PTHR30204">
    <property type="entry name" value="REDOX-CYCLING DRUG-SENSING TRANSCRIPTIONAL ACTIVATOR SOXR"/>
    <property type="match status" value="1"/>
</dbReference>
<dbReference type="SMART" id="SM00422">
    <property type="entry name" value="HTH_MERR"/>
    <property type="match status" value="1"/>
</dbReference>
<dbReference type="PRINTS" id="PR00040">
    <property type="entry name" value="HTHMERR"/>
</dbReference>
<dbReference type="GO" id="GO:0003700">
    <property type="term" value="F:DNA-binding transcription factor activity"/>
    <property type="evidence" value="ECO:0007669"/>
    <property type="project" value="InterPro"/>
</dbReference>
<dbReference type="AlphaFoldDB" id="A0A1G9Q1S9"/>
<organism evidence="4 5">
    <name type="scientific">Nonomuraea jiangxiensis</name>
    <dbReference type="NCBI Taxonomy" id="633440"/>
    <lineage>
        <taxon>Bacteria</taxon>
        <taxon>Bacillati</taxon>
        <taxon>Actinomycetota</taxon>
        <taxon>Actinomycetes</taxon>
        <taxon>Streptosporangiales</taxon>
        <taxon>Streptosporangiaceae</taxon>
        <taxon>Nonomuraea</taxon>
    </lineage>
</organism>
<evidence type="ECO:0000313" key="5">
    <source>
        <dbReference type="Proteomes" id="UP000199202"/>
    </source>
</evidence>
<dbReference type="InterPro" id="IPR009061">
    <property type="entry name" value="DNA-bd_dom_put_sf"/>
</dbReference>
<evidence type="ECO:0000256" key="2">
    <source>
        <dbReference type="SAM" id="MobiDB-lite"/>
    </source>
</evidence>
<dbReference type="InterPro" id="IPR000551">
    <property type="entry name" value="MerR-type_HTH_dom"/>
</dbReference>
<evidence type="ECO:0000259" key="3">
    <source>
        <dbReference type="PROSITE" id="PS50937"/>
    </source>
</evidence>
<evidence type="ECO:0000313" key="4">
    <source>
        <dbReference type="EMBL" id="SDM04998.1"/>
    </source>
</evidence>
<gene>
    <name evidence="4" type="ORF">SAMN05421869_13524</name>
</gene>
<dbReference type="InterPro" id="IPR047057">
    <property type="entry name" value="MerR_fam"/>
</dbReference>